<dbReference type="EMBL" id="JABBWK010000306">
    <property type="protein sequence ID" value="KAG1885864.1"/>
    <property type="molecule type" value="Genomic_DNA"/>
</dbReference>
<dbReference type="GeneID" id="64670617"/>
<keyword evidence="2" id="KW-1185">Reference proteome</keyword>
<reference evidence="1" key="1">
    <citation type="journal article" date="2020" name="New Phytol.">
        <title>Comparative genomics reveals dynamic genome evolution in host specialist ectomycorrhizal fungi.</title>
        <authorList>
            <person name="Lofgren L.A."/>
            <person name="Nguyen N.H."/>
            <person name="Vilgalys R."/>
            <person name="Ruytinx J."/>
            <person name="Liao H.L."/>
            <person name="Branco S."/>
            <person name="Kuo A."/>
            <person name="LaButti K."/>
            <person name="Lipzen A."/>
            <person name="Andreopoulos W."/>
            <person name="Pangilinan J."/>
            <person name="Riley R."/>
            <person name="Hundley H."/>
            <person name="Na H."/>
            <person name="Barry K."/>
            <person name="Grigoriev I.V."/>
            <person name="Stajich J.E."/>
            <person name="Kennedy P.G."/>
        </authorList>
    </citation>
    <scope>NUCLEOTIDE SEQUENCE</scope>
    <source>
        <strain evidence="1">FC203</strain>
    </source>
</reference>
<dbReference type="AlphaFoldDB" id="A0AAD4DNF9"/>
<accession>A0AAD4DNF9</accession>
<evidence type="ECO:0000313" key="2">
    <source>
        <dbReference type="Proteomes" id="UP001195769"/>
    </source>
</evidence>
<proteinExistence type="predicted"/>
<gene>
    <name evidence="1" type="ORF">F5891DRAFT_969315</name>
</gene>
<protein>
    <submittedName>
        <fullName evidence="1">Uncharacterized protein</fullName>
    </submittedName>
</protein>
<feature type="non-terminal residue" evidence="1">
    <location>
        <position position="73"/>
    </location>
</feature>
<organism evidence="1 2">
    <name type="scientific">Suillus fuscotomentosus</name>
    <dbReference type="NCBI Taxonomy" id="1912939"/>
    <lineage>
        <taxon>Eukaryota</taxon>
        <taxon>Fungi</taxon>
        <taxon>Dikarya</taxon>
        <taxon>Basidiomycota</taxon>
        <taxon>Agaricomycotina</taxon>
        <taxon>Agaricomycetes</taxon>
        <taxon>Agaricomycetidae</taxon>
        <taxon>Boletales</taxon>
        <taxon>Suillineae</taxon>
        <taxon>Suillaceae</taxon>
        <taxon>Suillus</taxon>
    </lineage>
</organism>
<evidence type="ECO:0000313" key="1">
    <source>
        <dbReference type="EMBL" id="KAG1885864.1"/>
    </source>
</evidence>
<comment type="caution">
    <text evidence="1">The sequence shown here is derived from an EMBL/GenBank/DDBJ whole genome shotgun (WGS) entry which is preliminary data.</text>
</comment>
<name>A0AAD4DNF9_9AGAM</name>
<sequence>ILSSSSSSDPLVSHGCHFGRTVFSLCNYPSLLTNSILRLELLEDTPLEEFSAEERREHCIIRQLSDSYPGLLE</sequence>
<dbReference type="Proteomes" id="UP001195769">
    <property type="component" value="Unassembled WGS sequence"/>
</dbReference>
<dbReference type="RefSeq" id="XP_041216450.1">
    <property type="nucleotide sequence ID" value="XM_041376319.1"/>
</dbReference>